<dbReference type="PANTHER" id="PTHR43166">
    <property type="entry name" value="AMINO ACID IMPORT ATP-BINDING PROTEIN"/>
    <property type="match status" value="1"/>
</dbReference>
<dbReference type="PROSITE" id="PS00211">
    <property type="entry name" value="ABC_TRANSPORTER_1"/>
    <property type="match status" value="1"/>
</dbReference>
<sequence length="264" mass="28647">MTPALSIQHLELSFGDLDVLKGVSFNVTPGEVLCVIGPSGSGKSTLLRCIAFLETGFRGTIQVEGEALGQFEKNGKQVPVRGAALRKVQGKIGMVFQNFNLWPHMSALENVMAPLTIVKGMSKSEAKKLAMENLHKVGVAEKADTYPPRLSGGQQQRVGIARALAMQPRVMLFDEATSSLDPELVNEVLGVMRKLAEEGMTMIVVTHEMDFAKKVADRVIFMDGGVIAEQGPPKQVLETPREARTRAFLSLIDHEIGGDEPINP</sequence>
<dbReference type="InterPro" id="IPR027417">
    <property type="entry name" value="P-loop_NTPase"/>
</dbReference>
<dbReference type="InterPro" id="IPR030679">
    <property type="entry name" value="ABC_ATPase_HisP-typ"/>
</dbReference>
<dbReference type="Proteomes" id="UP000287447">
    <property type="component" value="Unassembled WGS sequence"/>
</dbReference>
<dbReference type="Pfam" id="PF00005">
    <property type="entry name" value="ABC_tran"/>
    <property type="match status" value="1"/>
</dbReference>
<dbReference type="PROSITE" id="PS50893">
    <property type="entry name" value="ABC_TRANSPORTER_2"/>
    <property type="match status" value="1"/>
</dbReference>
<keyword evidence="6 9" id="KW-0067">ATP-binding</keyword>
<comment type="caution">
    <text evidence="9">The sequence shown here is derived from an EMBL/GenBank/DDBJ whole genome shotgun (WGS) entry which is preliminary data.</text>
</comment>
<dbReference type="InterPro" id="IPR050086">
    <property type="entry name" value="MetN_ABC_transporter-like"/>
</dbReference>
<evidence type="ECO:0000256" key="6">
    <source>
        <dbReference type="ARBA" id="ARBA00022840"/>
    </source>
</evidence>
<dbReference type="FunFam" id="3.40.50.300:FF:000020">
    <property type="entry name" value="Amino acid ABC transporter ATP-binding component"/>
    <property type="match status" value="1"/>
</dbReference>
<evidence type="ECO:0000256" key="3">
    <source>
        <dbReference type="ARBA" id="ARBA00022448"/>
    </source>
</evidence>
<dbReference type="GO" id="GO:0016887">
    <property type="term" value="F:ATP hydrolysis activity"/>
    <property type="evidence" value="ECO:0007669"/>
    <property type="project" value="InterPro"/>
</dbReference>
<keyword evidence="7" id="KW-0472">Membrane</keyword>
<protein>
    <submittedName>
        <fullName evidence="9">Amino acid ABC transporter ATP-binding protein</fullName>
    </submittedName>
</protein>
<dbReference type="GO" id="GO:0005524">
    <property type="term" value="F:ATP binding"/>
    <property type="evidence" value="ECO:0007669"/>
    <property type="project" value="UniProtKB-KW"/>
</dbReference>
<evidence type="ECO:0000256" key="4">
    <source>
        <dbReference type="ARBA" id="ARBA00022475"/>
    </source>
</evidence>
<evidence type="ECO:0000313" key="10">
    <source>
        <dbReference type="Proteomes" id="UP000287447"/>
    </source>
</evidence>
<dbReference type="Gene3D" id="3.40.50.300">
    <property type="entry name" value="P-loop containing nucleotide triphosphate hydrolases"/>
    <property type="match status" value="1"/>
</dbReference>
<evidence type="ECO:0000256" key="5">
    <source>
        <dbReference type="ARBA" id="ARBA00022741"/>
    </source>
</evidence>
<dbReference type="SMART" id="SM00382">
    <property type="entry name" value="AAA"/>
    <property type="match status" value="1"/>
</dbReference>
<dbReference type="RefSeq" id="WP_127763808.1">
    <property type="nucleotide sequence ID" value="NZ_SADE01000001.1"/>
</dbReference>
<dbReference type="SUPFAM" id="SSF52540">
    <property type="entry name" value="P-loop containing nucleoside triphosphate hydrolases"/>
    <property type="match status" value="1"/>
</dbReference>
<keyword evidence="5" id="KW-0547">Nucleotide-binding</keyword>
<dbReference type="AlphaFoldDB" id="A0A437QV88"/>
<organism evidence="9 10">
    <name type="scientific">Hwanghaeella grinnelliae</name>
    <dbReference type="NCBI Taxonomy" id="2500179"/>
    <lineage>
        <taxon>Bacteria</taxon>
        <taxon>Pseudomonadati</taxon>
        <taxon>Pseudomonadota</taxon>
        <taxon>Alphaproteobacteria</taxon>
        <taxon>Rhodospirillales</taxon>
        <taxon>Rhodospirillaceae</taxon>
        <taxon>Hwanghaeella</taxon>
    </lineage>
</organism>
<dbReference type="CDD" id="cd03262">
    <property type="entry name" value="ABC_HisP_GlnQ"/>
    <property type="match status" value="1"/>
</dbReference>
<dbReference type="InterPro" id="IPR017871">
    <property type="entry name" value="ABC_transporter-like_CS"/>
</dbReference>
<evidence type="ECO:0000256" key="2">
    <source>
        <dbReference type="ARBA" id="ARBA00005417"/>
    </source>
</evidence>
<dbReference type="OrthoDB" id="9802264at2"/>
<keyword evidence="4" id="KW-1003">Cell membrane</keyword>
<dbReference type="InterPro" id="IPR003593">
    <property type="entry name" value="AAA+_ATPase"/>
</dbReference>
<evidence type="ECO:0000256" key="1">
    <source>
        <dbReference type="ARBA" id="ARBA00004202"/>
    </source>
</evidence>
<dbReference type="InterPro" id="IPR003439">
    <property type="entry name" value="ABC_transporter-like_ATP-bd"/>
</dbReference>
<evidence type="ECO:0000259" key="8">
    <source>
        <dbReference type="PROSITE" id="PS50893"/>
    </source>
</evidence>
<dbReference type="PIRSF" id="PIRSF039085">
    <property type="entry name" value="ABC_ATPase_HisP"/>
    <property type="match status" value="1"/>
</dbReference>
<dbReference type="PANTHER" id="PTHR43166:SF35">
    <property type="entry name" value="L-CYSTINE IMPORT ATP-BINDING PROTEIN TCYN"/>
    <property type="match status" value="1"/>
</dbReference>
<keyword evidence="3" id="KW-0813">Transport</keyword>
<keyword evidence="10" id="KW-1185">Reference proteome</keyword>
<proteinExistence type="inferred from homology"/>
<comment type="subcellular location">
    <subcellularLocation>
        <location evidence="1">Cell membrane</location>
        <topology evidence="1">Peripheral membrane protein</topology>
    </subcellularLocation>
</comment>
<evidence type="ECO:0000256" key="7">
    <source>
        <dbReference type="ARBA" id="ARBA00023136"/>
    </source>
</evidence>
<dbReference type="GO" id="GO:0005886">
    <property type="term" value="C:plasma membrane"/>
    <property type="evidence" value="ECO:0007669"/>
    <property type="project" value="UniProtKB-SubCell"/>
</dbReference>
<dbReference type="GO" id="GO:0015424">
    <property type="term" value="F:ABC-type amino acid transporter activity"/>
    <property type="evidence" value="ECO:0007669"/>
    <property type="project" value="InterPro"/>
</dbReference>
<feature type="domain" description="ABC transporter" evidence="8">
    <location>
        <begin position="5"/>
        <end position="249"/>
    </location>
</feature>
<comment type="similarity">
    <text evidence="2">Belongs to the ABC transporter superfamily.</text>
</comment>
<gene>
    <name evidence="9" type="ORF">EOI86_03895</name>
</gene>
<evidence type="ECO:0000313" key="9">
    <source>
        <dbReference type="EMBL" id="RVU38437.1"/>
    </source>
</evidence>
<name>A0A437QV88_9PROT</name>
<dbReference type="EMBL" id="SADE01000001">
    <property type="protein sequence ID" value="RVU38437.1"/>
    <property type="molecule type" value="Genomic_DNA"/>
</dbReference>
<reference evidence="10" key="1">
    <citation type="submission" date="2019-01" db="EMBL/GenBank/DDBJ databases">
        <title>Gri0909 isolated from a small marine red alga.</title>
        <authorList>
            <person name="Kim J."/>
            <person name="Jeong S.E."/>
            <person name="Jeon C.O."/>
        </authorList>
    </citation>
    <scope>NUCLEOTIDE SEQUENCE [LARGE SCALE GENOMIC DNA]</scope>
    <source>
        <strain evidence="10">Gri0909</strain>
    </source>
</reference>
<accession>A0A437QV88</accession>